<evidence type="ECO:0000313" key="2">
    <source>
        <dbReference type="EMBL" id="STY93062.1"/>
    </source>
</evidence>
<accession>A0A378PX43</accession>
<dbReference type="AlphaFoldDB" id="A0A378PX43"/>
<reference evidence="2 3" key="1">
    <citation type="submission" date="2018-06" db="EMBL/GenBank/DDBJ databases">
        <authorList>
            <consortium name="Pathogen Informatics"/>
            <person name="Doyle S."/>
        </authorList>
    </citation>
    <scope>NUCLEOTIDE SEQUENCE [LARGE SCALE GENOMIC DNA]</scope>
    <source>
        <strain evidence="2 3">NCTC9426</strain>
    </source>
</reference>
<feature type="transmembrane region" description="Helical" evidence="1">
    <location>
        <begin position="6"/>
        <end position="26"/>
    </location>
</feature>
<dbReference type="EMBL" id="UGPZ01000003">
    <property type="protein sequence ID" value="STY93062.1"/>
    <property type="molecule type" value="Genomic_DNA"/>
</dbReference>
<keyword evidence="1" id="KW-0812">Transmembrane</keyword>
<dbReference type="RefSeq" id="WP_029103122.1">
    <property type="nucleotide sequence ID" value="NZ_UGPZ01000003.1"/>
</dbReference>
<name>A0A378PX43_MORBO</name>
<protein>
    <submittedName>
        <fullName evidence="2">Uncharacterized protein</fullName>
    </submittedName>
</protein>
<evidence type="ECO:0000313" key="3">
    <source>
        <dbReference type="Proteomes" id="UP000254133"/>
    </source>
</evidence>
<evidence type="ECO:0000256" key="1">
    <source>
        <dbReference type="SAM" id="Phobius"/>
    </source>
</evidence>
<organism evidence="2 3">
    <name type="scientific">Moraxella bovis</name>
    <dbReference type="NCBI Taxonomy" id="476"/>
    <lineage>
        <taxon>Bacteria</taxon>
        <taxon>Pseudomonadati</taxon>
        <taxon>Pseudomonadota</taxon>
        <taxon>Gammaproteobacteria</taxon>
        <taxon>Moraxellales</taxon>
        <taxon>Moraxellaceae</taxon>
        <taxon>Moraxella</taxon>
    </lineage>
</organism>
<proteinExistence type="predicted"/>
<keyword evidence="1" id="KW-0472">Membrane</keyword>
<gene>
    <name evidence="2" type="ORF">NCTC9426_01776</name>
</gene>
<sequence length="63" mass="7199">MLASAIIGFLLGYAFVALLPAVWSLLKISFEIVRALFELFREIYELIRYGVQDPTKEPTPNRP</sequence>
<keyword evidence="1" id="KW-1133">Transmembrane helix</keyword>
<dbReference type="Proteomes" id="UP000254133">
    <property type="component" value="Unassembled WGS sequence"/>
</dbReference>